<sequence>MDKAGQMKVSRFLQQSRMSTIENGQKSQKVVSDRQEENVSSYQWVTNQVADYYERTNR</sequence>
<dbReference type="Proteomes" id="UP001232973">
    <property type="component" value="Unassembled WGS sequence"/>
</dbReference>
<feature type="compositionally biased region" description="Polar residues" evidence="1">
    <location>
        <begin position="12"/>
        <end position="30"/>
    </location>
</feature>
<comment type="caution">
    <text evidence="2">The sequence shown here is derived from an EMBL/GenBank/DDBJ whole genome shotgun (WGS) entry which is preliminary data.</text>
</comment>
<evidence type="ECO:0000313" key="2">
    <source>
        <dbReference type="EMBL" id="MDQ0189530.1"/>
    </source>
</evidence>
<feature type="region of interest" description="Disordered" evidence="1">
    <location>
        <begin position="1"/>
        <end position="34"/>
    </location>
</feature>
<accession>A0ABT9XHD9</accession>
<organism evidence="2 3">
    <name type="scientific">Alicyclobacillus cycloheptanicus</name>
    <dbReference type="NCBI Taxonomy" id="1457"/>
    <lineage>
        <taxon>Bacteria</taxon>
        <taxon>Bacillati</taxon>
        <taxon>Bacillota</taxon>
        <taxon>Bacilli</taxon>
        <taxon>Bacillales</taxon>
        <taxon>Alicyclobacillaceae</taxon>
        <taxon>Alicyclobacillus</taxon>
    </lineage>
</organism>
<protein>
    <submittedName>
        <fullName evidence="2">Uncharacterized protein</fullName>
    </submittedName>
</protein>
<evidence type="ECO:0000313" key="3">
    <source>
        <dbReference type="Proteomes" id="UP001232973"/>
    </source>
</evidence>
<keyword evidence="3" id="KW-1185">Reference proteome</keyword>
<evidence type="ECO:0000256" key="1">
    <source>
        <dbReference type="SAM" id="MobiDB-lite"/>
    </source>
</evidence>
<name>A0ABT9XHD9_9BACL</name>
<gene>
    <name evidence="2" type="ORF">J2S03_001362</name>
</gene>
<dbReference type="EMBL" id="JAUSTP010000008">
    <property type="protein sequence ID" value="MDQ0189530.1"/>
    <property type="molecule type" value="Genomic_DNA"/>
</dbReference>
<proteinExistence type="predicted"/>
<reference evidence="2 3" key="1">
    <citation type="submission" date="2023-07" db="EMBL/GenBank/DDBJ databases">
        <title>Genomic Encyclopedia of Type Strains, Phase IV (KMG-IV): sequencing the most valuable type-strain genomes for metagenomic binning, comparative biology and taxonomic classification.</title>
        <authorList>
            <person name="Goeker M."/>
        </authorList>
    </citation>
    <scope>NUCLEOTIDE SEQUENCE [LARGE SCALE GENOMIC DNA]</scope>
    <source>
        <strain evidence="2 3">DSM 4006</strain>
    </source>
</reference>